<gene>
    <name evidence="1" type="ORF">ZT3D7_G7583</name>
</gene>
<evidence type="ECO:0000313" key="1">
    <source>
        <dbReference type="EMBL" id="SMQ52430.1"/>
    </source>
</evidence>
<reference evidence="1 2" key="1">
    <citation type="submission" date="2016-06" db="EMBL/GenBank/DDBJ databases">
        <authorList>
            <person name="Kjaerup R.B."/>
            <person name="Dalgaard T.S."/>
            <person name="Juul-Madsen H.R."/>
        </authorList>
    </citation>
    <scope>NUCLEOTIDE SEQUENCE [LARGE SCALE GENOMIC DNA]</scope>
</reference>
<evidence type="ECO:0000313" key="2">
    <source>
        <dbReference type="Proteomes" id="UP000215127"/>
    </source>
</evidence>
<dbReference type="Proteomes" id="UP000215127">
    <property type="component" value="Chromosome 7"/>
</dbReference>
<dbReference type="EMBL" id="LT853698">
    <property type="protein sequence ID" value="SMQ52430.1"/>
    <property type="molecule type" value="Genomic_DNA"/>
</dbReference>
<keyword evidence="2" id="KW-1185">Reference proteome</keyword>
<sequence length="126" mass="13641">MTNAEFQSPGTVIMTAQAIVKIESVWAQRARALFAGYTPVIAATTSILTHWTSAMRVPNGAMAAHSSAEPSHSIRDMTLQLLLFRLCAHGTEIAMDRAGHSAFTISCHGWEAENVRRGLCSKRGLS</sequence>
<protein>
    <submittedName>
        <fullName evidence="1">Uncharacterized protein</fullName>
    </submittedName>
</protein>
<dbReference type="AlphaFoldDB" id="A0A1X7RYU2"/>
<organism evidence="1 2">
    <name type="scientific">Zymoseptoria tritici (strain ST99CH_3D7)</name>
    <dbReference type="NCBI Taxonomy" id="1276538"/>
    <lineage>
        <taxon>Eukaryota</taxon>
        <taxon>Fungi</taxon>
        <taxon>Dikarya</taxon>
        <taxon>Ascomycota</taxon>
        <taxon>Pezizomycotina</taxon>
        <taxon>Dothideomycetes</taxon>
        <taxon>Dothideomycetidae</taxon>
        <taxon>Mycosphaerellales</taxon>
        <taxon>Mycosphaerellaceae</taxon>
        <taxon>Zymoseptoria</taxon>
    </lineage>
</organism>
<accession>A0A1X7RYU2</accession>
<proteinExistence type="predicted"/>
<name>A0A1X7RYU2_ZYMT9</name>